<feature type="domain" description="ABC transporter" evidence="10">
    <location>
        <begin position="1224"/>
        <end position="1469"/>
    </location>
</feature>
<name>A0A9P6TXT7_9FUNG</name>
<dbReference type="Gene3D" id="1.20.1560.10">
    <property type="entry name" value="ABC transporter type 1, transmembrane domain"/>
    <property type="match status" value="2"/>
</dbReference>
<dbReference type="SMART" id="SM00382">
    <property type="entry name" value="AAA"/>
    <property type="match status" value="2"/>
</dbReference>
<reference evidence="12" key="1">
    <citation type="journal article" date="2020" name="Fungal Divers.">
        <title>Resolving the Mortierellaceae phylogeny through synthesis of multi-gene phylogenetics and phylogenomics.</title>
        <authorList>
            <person name="Vandepol N."/>
            <person name="Liber J."/>
            <person name="Desiro A."/>
            <person name="Na H."/>
            <person name="Kennedy M."/>
            <person name="Barry K."/>
            <person name="Grigoriev I.V."/>
            <person name="Miller A.N."/>
            <person name="O'Donnell K."/>
            <person name="Stajich J.E."/>
            <person name="Bonito G."/>
        </authorList>
    </citation>
    <scope>NUCLEOTIDE SEQUENCE</scope>
    <source>
        <strain evidence="12">KOD948</strain>
    </source>
</reference>
<feature type="transmembrane region" description="Helical" evidence="9">
    <location>
        <begin position="79"/>
        <end position="98"/>
    </location>
</feature>
<evidence type="ECO:0000256" key="2">
    <source>
        <dbReference type="ARBA" id="ARBA00022448"/>
    </source>
</evidence>
<dbReference type="FunFam" id="3.40.50.300:FF:000163">
    <property type="entry name" value="Multidrug resistance-associated protein member 4"/>
    <property type="match status" value="1"/>
</dbReference>
<feature type="transmembrane region" description="Helical" evidence="9">
    <location>
        <begin position="1021"/>
        <end position="1041"/>
    </location>
</feature>
<dbReference type="InterPro" id="IPR036640">
    <property type="entry name" value="ABC1_TM_sf"/>
</dbReference>
<evidence type="ECO:0000256" key="7">
    <source>
        <dbReference type="ARBA" id="ARBA00023136"/>
    </source>
</evidence>
<proteinExistence type="predicted"/>
<dbReference type="PROSITE" id="PS50929">
    <property type="entry name" value="ABC_TM1F"/>
    <property type="match status" value="2"/>
</dbReference>
<evidence type="ECO:0000313" key="13">
    <source>
        <dbReference type="Proteomes" id="UP000726737"/>
    </source>
</evidence>
<dbReference type="InterPro" id="IPR044746">
    <property type="entry name" value="ABCC_6TM_D1"/>
</dbReference>
<dbReference type="GO" id="GO:0016887">
    <property type="term" value="F:ATP hydrolysis activity"/>
    <property type="evidence" value="ECO:0007669"/>
    <property type="project" value="InterPro"/>
</dbReference>
<dbReference type="Pfam" id="PF00664">
    <property type="entry name" value="ABC_membrane"/>
    <property type="match status" value="2"/>
</dbReference>
<dbReference type="Gene3D" id="3.40.50.300">
    <property type="entry name" value="P-loop containing nucleotide triphosphate hydrolases"/>
    <property type="match status" value="2"/>
</dbReference>
<feature type="transmembrane region" description="Helical" evidence="9">
    <location>
        <begin position="259"/>
        <end position="276"/>
    </location>
</feature>
<feature type="transmembrane region" description="Helical" evidence="9">
    <location>
        <begin position="943"/>
        <end position="967"/>
    </location>
</feature>
<dbReference type="PANTHER" id="PTHR24223">
    <property type="entry name" value="ATP-BINDING CASSETTE SUB-FAMILY C"/>
    <property type="match status" value="1"/>
</dbReference>
<feature type="transmembrane region" description="Helical" evidence="9">
    <location>
        <begin position="360"/>
        <end position="382"/>
    </location>
</feature>
<evidence type="ECO:0000256" key="9">
    <source>
        <dbReference type="SAM" id="Phobius"/>
    </source>
</evidence>
<dbReference type="FunFam" id="3.40.50.300:FF:000997">
    <property type="entry name" value="Multidrug resistance-associated protein 1"/>
    <property type="match status" value="1"/>
</dbReference>
<protein>
    <recommendedName>
        <fullName evidence="14">P-loop containing nucleoside triphosphate hydrolase protein</fullName>
    </recommendedName>
</protein>
<evidence type="ECO:0000256" key="4">
    <source>
        <dbReference type="ARBA" id="ARBA00022741"/>
    </source>
</evidence>
<keyword evidence="3 9" id="KW-0812">Transmembrane</keyword>
<dbReference type="InterPro" id="IPR017871">
    <property type="entry name" value="ABC_transporter-like_CS"/>
</dbReference>
<comment type="caution">
    <text evidence="12">The sequence shown here is derived from an EMBL/GenBank/DDBJ whole genome shotgun (WGS) entry which is preliminary data.</text>
</comment>
<feature type="region of interest" description="Disordered" evidence="8">
    <location>
        <begin position="820"/>
        <end position="841"/>
    </location>
</feature>
<dbReference type="PROSITE" id="PS00211">
    <property type="entry name" value="ABC_TRANSPORTER_1"/>
    <property type="match status" value="2"/>
</dbReference>
<dbReference type="GO" id="GO:0016020">
    <property type="term" value="C:membrane"/>
    <property type="evidence" value="ECO:0007669"/>
    <property type="project" value="UniProtKB-SubCell"/>
</dbReference>
<dbReference type="CDD" id="cd18580">
    <property type="entry name" value="ABC_6TM_ABCC_D2"/>
    <property type="match status" value="1"/>
</dbReference>
<feature type="transmembrane region" description="Helical" evidence="9">
    <location>
        <begin position="1047"/>
        <end position="1065"/>
    </location>
</feature>
<dbReference type="InterPro" id="IPR011527">
    <property type="entry name" value="ABC1_TM_dom"/>
</dbReference>
<dbReference type="GO" id="GO:0140359">
    <property type="term" value="F:ABC-type transporter activity"/>
    <property type="evidence" value="ECO:0007669"/>
    <property type="project" value="InterPro"/>
</dbReference>
<dbReference type="InterPro" id="IPR050173">
    <property type="entry name" value="ABC_transporter_C-like"/>
</dbReference>
<dbReference type="SUPFAM" id="SSF90123">
    <property type="entry name" value="ABC transporter transmembrane region"/>
    <property type="match status" value="2"/>
</dbReference>
<comment type="subcellular location">
    <subcellularLocation>
        <location evidence="1">Membrane</location>
        <topology evidence="1">Multi-pass membrane protein</topology>
    </subcellularLocation>
</comment>
<dbReference type="OrthoDB" id="6500128at2759"/>
<feature type="transmembrane region" description="Helical" evidence="9">
    <location>
        <begin position="20"/>
        <end position="37"/>
    </location>
</feature>
<evidence type="ECO:0000256" key="5">
    <source>
        <dbReference type="ARBA" id="ARBA00022840"/>
    </source>
</evidence>
<dbReference type="FunFam" id="1.20.1560.10:FF:000010">
    <property type="entry name" value="Multidrug resistance-associated ABC transporter"/>
    <property type="match status" value="1"/>
</dbReference>
<evidence type="ECO:0000259" key="10">
    <source>
        <dbReference type="PROSITE" id="PS50893"/>
    </source>
</evidence>
<feature type="transmembrane region" description="Helical" evidence="9">
    <location>
        <begin position="216"/>
        <end position="239"/>
    </location>
</feature>
<dbReference type="GO" id="GO:0005524">
    <property type="term" value="F:ATP binding"/>
    <property type="evidence" value="ECO:0007669"/>
    <property type="project" value="UniProtKB-KW"/>
</dbReference>
<feature type="transmembrane region" description="Helical" evidence="9">
    <location>
        <begin position="439"/>
        <end position="460"/>
    </location>
</feature>
<dbReference type="InterPro" id="IPR044726">
    <property type="entry name" value="ABCC_6TM_D2"/>
</dbReference>
<dbReference type="InterPro" id="IPR027417">
    <property type="entry name" value="P-loop_NTPase"/>
</dbReference>
<dbReference type="CDD" id="cd03250">
    <property type="entry name" value="ABCC_MRP_domain1"/>
    <property type="match status" value="1"/>
</dbReference>
<evidence type="ECO:0000256" key="6">
    <source>
        <dbReference type="ARBA" id="ARBA00022989"/>
    </source>
</evidence>
<dbReference type="Proteomes" id="UP000726737">
    <property type="component" value="Unassembled WGS sequence"/>
</dbReference>
<keyword evidence="2" id="KW-0813">Transport</keyword>
<feature type="transmembrane region" description="Helical" evidence="9">
    <location>
        <begin position="900"/>
        <end position="923"/>
    </location>
</feature>
<dbReference type="PROSITE" id="PS51257">
    <property type="entry name" value="PROKAR_LIPOPROTEIN"/>
    <property type="match status" value="1"/>
</dbReference>
<dbReference type="PROSITE" id="PS50893">
    <property type="entry name" value="ABC_TRANSPORTER_2"/>
    <property type="match status" value="2"/>
</dbReference>
<dbReference type="InterPro" id="IPR003439">
    <property type="entry name" value="ABC_transporter-like_ATP-bd"/>
</dbReference>
<evidence type="ECO:0000259" key="11">
    <source>
        <dbReference type="PROSITE" id="PS50929"/>
    </source>
</evidence>
<feature type="compositionally biased region" description="Polar residues" evidence="8">
    <location>
        <begin position="827"/>
        <end position="836"/>
    </location>
</feature>
<evidence type="ECO:0000256" key="8">
    <source>
        <dbReference type="SAM" id="MobiDB-lite"/>
    </source>
</evidence>
<evidence type="ECO:0000256" key="1">
    <source>
        <dbReference type="ARBA" id="ARBA00004141"/>
    </source>
</evidence>
<gene>
    <name evidence="12" type="ORF">BG011_007364</name>
</gene>
<keyword evidence="6 9" id="KW-1133">Transmembrane helix</keyword>
<keyword evidence="7 9" id="KW-0472">Membrane</keyword>
<evidence type="ECO:0000256" key="3">
    <source>
        <dbReference type="ARBA" id="ARBA00022692"/>
    </source>
</evidence>
<accession>A0A9P6TXT7</accession>
<dbReference type="Pfam" id="PF00005">
    <property type="entry name" value="ABC_tran"/>
    <property type="match status" value="2"/>
</dbReference>
<keyword evidence="5" id="KW-0067">ATP-binding</keyword>
<dbReference type="CDD" id="cd03244">
    <property type="entry name" value="ABCC_MRP_domain2"/>
    <property type="match status" value="1"/>
</dbReference>
<evidence type="ECO:0008006" key="14">
    <source>
        <dbReference type="Google" id="ProtNLM"/>
    </source>
</evidence>
<keyword evidence="13" id="KW-1185">Reference proteome</keyword>
<feature type="transmembrane region" description="Helical" evidence="9">
    <location>
        <begin position="480"/>
        <end position="505"/>
    </location>
</feature>
<feature type="domain" description="ABC transmembrane type-1" evidence="11">
    <location>
        <begin position="907"/>
        <end position="1188"/>
    </location>
</feature>
<evidence type="ECO:0000313" key="12">
    <source>
        <dbReference type="EMBL" id="KAG0251810.1"/>
    </source>
</evidence>
<feature type="domain" description="ABC transporter" evidence="10">
    <location>
        <begin position="586"/>
        <end position="811"/>
    </location>
</feature>
<feature type="transmembrane region" description="Helical" evidence="9">
    <location>
        <begin position="335"/>
        <end position="354"/>
    </location>
</feature>
<keyword evidence="4" id="KW-0547">Nucleotide-binding</keyword>
<feature type="domain" description="ABC transmembrane type-1" evidence="11">
    <location>
        <begin position="215"/>
        <end position="504"/>
    </location>
</feature>
<dbReference type="SUPFAM" id="SSF52540">
    <property type="entry name" value="P-loop containing nucleoside triphosphate hydrolases"/>
    <property type="match status" value="2"/>
</dbReference>
<dbReference type="CDD" id="cd18579">
    <property type="entry name" value="ABC_6TM_ABCC_D1"/>
    <property type="match status" value="1"/>
</dbReference>
<sequence length="1474" mass="164017">MILNKNEHRYEVKSSDYLFLYYLVSLLGCALSLFILYDSDPSDPLKSISHQELGHDHQLTTQQQPLDPAPVSRYKMDPFRYLLFFTGFIAFAFFFEAFPRTNTRVQRESRKQEGLTPRDQANLFSRLTFHYVQPLMSQGAKRDLTPADVDTKTPDKLRTRVNDEIVSQTWKKRLTKFNRRYRGGKRPASAIVETEGPSLLLTVLDAYKWQIAPTMVIRLLSFALMYVPLFLFSFLLNFFVEYDEALKKGAPPPPMAKGLLIAVGIFIGNVFSAQLLSMSSLECSNMAIQARAALIAMIYRKALKLSPAARNKSTLGEISNHMAVDAEYWMAASNFLPLTLTIPLEISIALVLLYRLLGWSLLAGLTMFMIIAPIQSMLASYFHSFQKNKLSAMDSRLRLMTEILSNIRVVKLEDAFRRKVDIIRNIEMNAQKALATVRALLMIVISSVNLLIVLATFTVYSNWGGPDFTPAKMTPEVVFVSISLFTMLGRTSAFVSLAVSHLIALRTANGRIQKFLLEEEIETSSVQRFSRQDSSKDSVRDADGKILAIEIQDGTFAWEQQPRLGQSKEPAAPEMTDEQGERQPLLGIDDSSSSTIPPPVRPVLSNINLQVPEGSLTAIVGRIGQGKSSLLSAIIGEMYKYQGMVSVYGNIAYVPQQAWIVNATMKDNILFGKLFDQEKYDRITFASGLTQDIEMLPAGDMTEIGERGINLSGGQKQRVSLARAAYQDADIYLLDDPLSAVDAHVDQHLWQNLIGPDGLLKGKARILVTHGIHHLENMDQIVVVKDGMILETGEYRSLMKAQSAFCQLITEYSVQERKKQEQEQQQSISHTETDSAATEMDTEDLIQETRNEMDGSGQGSINNGAMALSANQKPNGGLISAEKTQIGRVRRGVYLDYAKAISFHNAIICLFLYALSQACQISTNFWLRYWIKADDRDDDRSTMFFIGGYALLITMYLVVDVTVNYMANVVCGIQGAKSLHERLLTRVLRMPMSFFDTTPMGRIINIFSSDMSAVDSQLPEYLPGLLGFISTGCGILIVIGYSIPMSLLAVPPLGLAFFLIQDYFIKTSGALKRLLSVSKSPLYQHFSETLAGVSTIRSMTGQTARFMEENDKRSDLIAQRTDVLLVATRWLVIRIQTLAALIIFLAASLAVFNVERLDPSLVGLALSYALALSNVASILVRSASDVQNQFVSVERIQEYIHKPLEAPLETGVQIPEEWPKLGKVVFNHFSARYRDGLNLCIKDVSFIVQPTEKIAIVGRTGSGKSSLALALFRIIEAADSFWALASDPLAMDQPIDSDAFAGALHGGDGGGSIEIDGDPTLFSGTVRENLDPFEEHSDLDLWVALERAHLKTHISSLTGGLMFEVTQNGENFSVGQRSLICLARALLRKSKVLILDEATAAVDVETDTLIQKTIRTEFKDRTILTIAHRIKTVMDSDKILVLDQGRVQEYEAPGALLRKPDSMFYSLARQAGEI</sequence>
<organism evidence="12 13">
    <name type="scientific">Mortierella polycephala</name>
    <dbReference type="NCBI Taxonomy" id="41804"/>
    <lineage>
        <taxon>Eukaryota</taxon>
        <taxon>Fungi</taxon>
        <taxon>Fungi incertae sedis</taxon>
        <taxon>Mucoromycota</taxon>
        <taxon>Mortierellomycotina</taxon>
        <taxon>Mortierellomycetes</taxon>
        <taxon>Mortierellales</taxon>
        <taxon>Mortierellaceae</taxon>
        <taxon>Mortierella</taxon>
    </lineage>
</organism>
<feature type="transmembrane region" description="Helical" evidence="9">
    <location>
        <begin position="1131"/>
        <end position="1154"/>
    </location>
</feature>
<dbReference type="InterPro" id="IPR003593">
    <property type="entry name" value="AAA+_ATPase"/>
</dbReference>
<dbReference type="EMBL" id="JAAAJA010000564">
    <property type="protein sequence ID" value="KAG0251810.1"/>
    <property type="molecule type" value="Genomic_DNA"/>
</dbReference>